<keyword evidence="2 6" id="KW-0805">Transcription regulation</keyword>
<dbReference type="Pfam" id="PF04545">
    <property type="entry name" value="Sigma70_r4"/>
    <property type="match status" value="1"/>
</dbReference>
<comment type="caution">
    <text evidence="9">The sequence shown here is derived from an EMBL/GenBank/DDBJ whole genome shotgun (WGS) entry which is preliminary data.</text>
</comment>
<evidence type="ECO:0000256" key="3">
    <source>
        <dbReference type="ARBA" id="ARBA00023082"/>
    </source>
</evidence>
<sequence>MVAAAELSSLSLFSRDLRKSPRLDRAEETRLAYRWRDHGDREAARQLVVANLNGVAAIAREYRHFGLPEMDLIQEGTLGLMHAVKRFDPERGFRLMTYASWWVRASIHDFILHSWSIVKLGTNKLQRRIFAGLQQAKNAIAAMDGSKADEVAADYGINAADYRETAGAFLQRDLSLDAAYDESGDAMVHTLASAEASPEEIVVDSNWENHRKSALYAALSGLAARDRMIVQRRHLADEPATLQELSQELGVSMERIRQLESRAMKQLRRVLGAC</sequence>
<keyword evidence="5 6" id="KW-0804">Transcription</keyword>
<accession>A0A5R9GQZ1</accession>
<dbReference type="PROSITE" id="PS00716">
    <property type="entry name" value="SIGMA70_2"/>
    <property type="match status" value="1"/>
</dbReference>
<keyword evidence="4 6" id="KW-0238">DNA-binding</keyword>
<dbReference type="InterPro" id="IPR014284">
    <property type="entry name" value="RNA_pol_sigma-70_dom"/>
</dbReference>
<dbReference type="CDD" id="cd06171">
    <property type="entry name" value="Sigma70_r4"/>
    <property type="match status" value="1"/>
</dbReference>
<dbReference type="PROSITE" id="PS00715">
    <property type="entry name" value="SIGMA70_1"/>
    <property type="match status" value="1"/>
</dbReference>
<evidence type="ECO:0000256" key="4">
    <source>
        <dbReference type="ARBA" id="ARBA00023125"/>
    </source>
</evidence>
<evidence type="ECO:0000256" key="1">
    <source>
        <dbReference type="ARBA" id="ARBA00007788"/>
    </source>
</evidence>
<evidence type="ECO:0000313" key="9">
    <source>
        <dbReference type="EMBL" id="TLS68671.1"/>
    </source>
</evidence>
<evidence type="ECO:0000259" key="7">
    <source>
        <dbReference type="PROSITE" id="PS00715"/>
    </source>
</evidence>
<dbReference type="EMBL" id="VBRY01000002">
    <property type="protein sequence ID" value="TLS68671.1"/>
    <property type="molecule type" value="Genomic_DNA"/>
</dbReference>
<dbReference type="InterPro" id="IPR013324">
    <property type="entry name" value="RNA_pol_sigma_r3/r4-like"/>
</dbReference>
<gene>
    <name evidence="9" type="ORF">FEF65_02925</name>
</gene>
<evidence type="ECO:0000256" key="5">
    <source>
        <dbReference type="ARBA" id="ARBA00023163"/>
    </source>
</evidence>
<name>A0A5R9GQZ1_9PROT</name>
<dbReference type="SUPFAM" id="SSF88946">
    <property type="entry name" value="Sigma2 domain of RNA polymerase sigma factors"/>
    <property type="match status" value="1"/>
</dbReference>
<dbReference type="SUPFAM" id="SSF88659">
    <property type="entry name" value="Sigma3 and sigma4 domains of RNA polymerase sigma factors"/>
    <property type="match status" value="1"/>
</dbReference>
<dbReference type="RefSeq" id="WP_138238290.1">
    <property type="nucleotide sequence ID" value="NZ_VBRY01000002.1"/>
</dbReference>
<keyword evidence="3 6" id="KW-0731">Sigma factor</keyword>
<organism evidence="9 10">
    <name type="scientific">Mariprofundus erugo</name>
    <dbReference type="NCBI Taxonomy" id="2528639"/>
    <lineage>
        <taxon>Bacteria</taxon>
        <taxon>Pseudomonadati</taxon>
        <taxon>Pseudomonadota</taxon>
        <taxon>Candidatius Mariprofundia</taxon>
        <taxon>Mariprofundales</taxon>
        <taxon>Mariprofundaceae</taxon>
        <taxon>Mariprofundus</taxon>
    </lineage>
</organism>
<dbReference type="AlphaFoldDB" id="A0A5R9GQZ1"/>
<dbReference type="NCBIfam" id="TIGR02937">
    <property type="entry name" value="sigma70-ECF"/>
    <property type="match status" value="1"/>
</dbReference>
<dbReference type="PANTHER" id="PTHR30376">
    <property type="entry name" value="SIGMA FACTOR RPOH HEAT SHOCK RELATED"/>
    <property type="match status" value="1"/>
</dbReference>
<comment type="similarity">
    <text evidence="1 6">Belongs to the sigma-70 factor family.</text>
</comment>
<reference evidence="9 10" key="1">
    <citation type="journal article" date="2019" name="Appl. Environ. Microbiol.">
        <title>Environmental Evidence and Genomic Insight of Iron-oxidizing Bacteria Preference Towards More Corrosion Resistant Stainless Steel at Higher Salinities.</title>
        <authorList>
            <person name="Garrison C.E."/>
            <person name="Price K.A."/>
            <person name="Field E.K."/>
        </authorList>
    </citation>
    <scope>NUCLEOTIDE SEQUENCE [LARGE SCALE GENOMIC DNA]</scope>
    <source>
        <strain evidence="9 10">P3</strain>
    </source>
</reference>
<dbReference type="NCBIfam" id="NF005143">
    <property type="entry name" value="PRK06596.1"/>
    <property type="match status" value="1"/>
</dbReference>
<dbReference type="InterPro" id="IPR007627">
    <property type="entry name" value="RNA_pol_sigma70_r2"/>
</dbReference>
<dbReference type="PRINTS" id="PR00046">
    <property type="entry name" value="SIGMA70FCT"/>
</dbReference>
<dbReference type="InterPro" id="IPR007630">
    <property type="entry name" value="RNA_pol_sigma70_r4"/>
</dbReference>
<dbReference type="PANTHER" id="PTHR30376:SF3">
    <property type="entry name" value="RNA POLYMERASE SIGMA FACTOR RPOH"/>
    <property type="match status" value="1"/>
</dbReference>
<dbReference type="InterPro" id="IPR000943">
    <property type="entry name" value="RNA_pol_sigma70"/>
</dbReference>
<dbReference type="GO" id="GO:0006352">
    <property type="term" value="P:DNA-templated transcription initiation"/>
    <property type="evidence" value="ECO:0007669"/>
    <property type="project" value="InterPro"/>
</dbReference>
<dbReference type="GO" id="GO:0003677">
    <property type="term" value="F:DNA binding"/>
    <property type="evidence" value="ECO:0007669"/>
    <property type="project" value="UniProtKB-KW"/>
</dbReference>
<feature type="domain" description="RNA polymerase sigma-70" evidence="8">
    <location>
        <begin position="241"/>
        <end position="267"/>
    </location>
</feature>
<evidence type="ECO:0000256" key="2">
    <source>
        <dbReference type="ARBA" id="ARBA00023015"/>
    </source>
</evidence>
<dbReference type="Pfam" id="PF04542">
    <property type="entry name" value="Sigma70_r2"/>
    <property type="match status" value="1"/>
</dbReference>
<dbReference type="GO" id="GO:0016987">
    <property type="term" value="F:sigma factor activity"/>
    <property type="evidence" value="ECO:0007669"/>
    <property type="project" value="UniProtKB-KW"/>
</dbReference>
<comment type="function">
    <text evidence="6">Sigma factors are initiation factors that promote the attachment of RNA polymerase to specific initiation sites and are then released.</text>
</comment>
<dbReference type="InterPro" id="IPR050813">
    <property type="entry name" value="Sigma-70_Factor"/>
</dbReference>
<evidence type="ECO:0000256" key="6">
    <source>
        <dbReference type="RuleBase" id="RU362124"/>
    </source>
</evidence>
<evidence type="ECO:0000313" key="10">
    <source>
        <dbReference type="Proteomes" id="UP000306585"/>
    </source>
</evidence>
<dbReference type="InterPro" id="IPR013325">
    <property type="entry name" value="RNA_pol_sigma_r2"/>
</dbReference>
<dbReference type="Gene3D" id="1.20.140.160">
    <property type="match status" value="1"/>
</dbReference>
<dbReference type="Gene3D" id="1.20.120.1810">
    <property type="match status" value="1"/>
</dbReference>
<dbReference type="Proteomes" id="UP000306585">
    <property type="component" value="Unassembled WGS sequence"/>
</dbReference>
<keyword evidence="10" id="KW-1185">Reference proteome</keyword>
<feature type="domain" description="RNA polymerase sigma-70" evidence="7">
    <location>
        <begin position="71"/>
        <end position="84"/>
    </location>
</feature>
<proteinExistence type="inferred from homology"/>
<evidence type="ECO:0000259" key="8">
    <source>
        <dbReference type="PROSITE" id="PS00716"/>
    </source>
</evidence>
<protein>
    <recommendedName>
        <fullName evidence="6">RNA polymerase sigma factor</fullName>
    </recommendedName>
</protein>